<dbReference type="EMBL" id="SMRP01000002">
    <property type="protein sequence ID" value="TDG25364.1"/>
    <property type="molecule type" value="Genomic_DNA"/>
</dbReference>
<sequence>MAFKLTVDNPDGLTAAIDALTQVASESALRQATVAGARVIFEEVKLRAPVGVVSWESRDSKQKRYPGFLRDNILLAFDKERSAEGVRATYLVTWSKDAFYGRFVEYGTSKMAANPFMRPSYEATRDAAAQKFSDVIDEKVRELTSGQ</sequence>
<dbReference type="AlphaFoldDB" id="A0A4R5MEN2"/>
<keyword evidence="2" id="KW-1185">Reference proteome</keyword>
<evidence type="ECO:0008006" key="3">
    <source>
        <dbReference type="Google" id="ProtNLM"/>
    </source>
</evidence>
<dbReference type="OrthoDB" id="8613246at2"/>
<dbReference type="Pfam" id="PF04883">
    <property type="entry name" value="HK97-gp10_like"/>
    <property type="match status" value="1"/>
</dbReference>
<name>A0A4R5MEN2_9BURK</name>
<dbReference type="InterPro" id="IPR010064">
    <property type="entry name" value="HK97-gp10_tail"/>
</dbReference>
<dbReference type="RefSeq" id="WP_133193927.1">
    <property type="nucleotide sequence ID" value="NZ_JBHUCW010000006.1"/>
</dbReference>
<proteinExistence type="predicted"/>
<evidence type="ECO:0000313" key="2">
    <source>
        <dbReference type="Proteomes" id="UP000295722"/>
    </source>
</evidence>
<dbReference type="Proteomes" id="UP000295722">
    <property type="component" value="Unassembled WGS sequence"/>
</dbReference>
<evidence type="ECO:0000313" key="1">
    <source>
        <dbReference type="EMBL" id="TDG25364.1"/>
    </source>
</evidence>
<protein>
    <recommendedName>
        <fullName evidence="3">HK97 gp10 family phage protein</fullName>
    </recommendedName>
</protein>
<comment type="caution">
    <text evidence="1">The sequence shown here is derived from an EMBL/GenBank/DDBJ whole genome shotgun (WGS) entry which is preliminary data.</text>
</comment>
<gene>
    <name evidence="1" type="ORF">EYW47_05900</name>
</gene>
<dbReference type="NCBIfam" id="TIGR01725">
    <property type="entry name" value="phge_HK97_gp10"/>
    <property type="match status" value="1"/>
</dbReference>
<reference evidence="1 2" key="1">
    <citation type="submission" date="2019-03" db="EMBL/GenBank/DDBJ databases">
        <title>Paraburkholderia sp. 4M-K11, isolated from subtropical forest soil.</title>
        <authorList>
            <person name="Gao Z.-H."/>
            <person name="Qiu L.-H."/>
        </authorList>
    </citation>
    <scope>NUCLEOTIDE SEQUENCE [LARGE SCALE GENOMIC DNA]</scope>
    <source>
        <strain evidence="1 2">4M-K11</strain>
    </source>
</reference>
<accession>A0A4R5MEN2</accession>
<organism evidence="1 2">
    <name type="scientific">Paraburkholderia silviterrae</name>
    <dbReference type="NCBI Taxonomy" id="2528715"/>
    <lineage>
        <taxon>Bacteria</taxon>
        <taxon>Pseudomonadati</taxon>
        <taxon>Pseudomonadota</taxon>
        <taxon>Betaproteobacteria</taxon>
        <taxon>Burkholderiales</taxon>
        <taxon>Burkholderiaceae</taxon>
        <taxon>Paraburkholderia</taxon>
    </lineage>
</organism>